<dbReference type="Proteomes" id="UP000740926">
    <property type="component" value="Unassembled WGS sequence"/>
</dbReference>
<evidence type="ECO:0000313" key="2">
    <source>
        <dbReference type="Proteomes" id="UP000740926"/>
    </source>
</evidence>
<gene>
    <name evidence="1" type="ORF">G6F50_016889</name>
</gene>
<organism evidence="1 2">
    <name type="scientific">Rhizopus delemar</name>
    <dbReference type="NCBI Taxonomy" id="936053"/>
    <lineage>
        <taxon>Eukaryota</taxon>
        <taxon>Fungi</taxon>
        <taxon>Fungi incertae sedis</taxon>
        <taxon>Mucoromycota</taxon>
        <taxon>Mucoromycotina</taxon>
        <taxon>Mucoromycetes</taxon>
        <taxon>Mucorales</taxon>
        <taxon>Mucorineae</taxon>
        <taxon>Rhizopodaceae</taxon>
        <taxon>Rhizopus</taxon>
    </lineage>
</organism>
<accession>A0A9P6XRQ4</accession>
<dbReference type="AlphaFoldDB" id="A0A9P6XRQ4"/>
<comment type="caution">
    <text evidence="1">The sequence shown here is derived from an EMBL/GenBank/DDBJ whole genome shotgun (WGS) entry which is preliminary data.</text>
</comment>
<protein>
    <submittedName>
        <fullName evidence="1">Uncharacterized protein</fullName>
    </submittedName>
</protein>
<name>A0A9P6XRQ4_9FUNG</name>
<evidence type="ECO:0000313" key="1">
    <source>
        <dbReference type="EMBL" id="KAG1531114.1"/>
    </source>
</evidence>
<proteinExistence type="predicted"/>
<keyword evidence="2" id="KW-1185">Reference proteome</keyword>
<sequence length="110" mass="12371">MTLEQRREMRILGFQLGNELAIFREHWGLSWIPVDGTGVAPGTTRIGVNSMTRQRPRVVNRGTRRHTPGIDATQGAARRQQLCRACSRFITWVFPPGDTLASPWSAIKVT</sequence>
<dbReference type="EMBL" id="JAANIU010011334">
    <property type="protein sequence ID" value="KAG1531114.1"/>
    <property type="molecule type" value="Genomic_DNA"/>
</dbReference>
<reference evidence="1 2" key="1">
    <citation type="journal article" date="2020" name="Microb. Genom.">
        <title>Genetic diversity of clinical and environmental Mucorales isolates obtained from an investigation of mucormycosis cases among solid organ transplant recipients.</title>
        <authorList>
            <person name="Nguyen M.H."/>
            <person name="Kaul D."/>
            <person name="Muto C."/>
            <person name="Cheng S.J."/>
            <person name="Richter R.A."/>
            <person name="Bruno V.M."/>
            <person name="Liu G."/>
            <person name="Beyhan S."/>
            <person name="Sundermann A.J."/>
            <person name="Mounaud S."/>
            <person name="Pasculle A.W."/>
            <person name="Nierman W.C."/>
            <person name="Driscoll E."/>
            <person name="Cumbie R."/>
            <person name="Clancy C.J."/>
            <person name="Dupont C.L."/>
        </authorList>
    </citation>
    <scope>NUCLEOTIDE SEQUENCE [LARGE SCALE GENOMIC DNA]</scope>
    <source>
        <strain evidence="1 2">GL24</strain>
    </source>
</reference>